<dbReference type="STRING" id="7868.ENSCMIP00000012670"/>
<feature type="compositionally biased region" description="Basic and acidic residues" evidence="14">
    <location>
        <begin position="646"/>
        <end position="662"/>
    </location>
</feature>
<dbReference type="GO" id="GO:0005178">
    <property type="term" value="F:integrin binding"/>
    <property type="evidence" value="ECO:0007669"/>
    <property type="project" value="TreeGrafter"/>
</dbReference>
<dbReference type="GO" id="GO:0005925">
    <property type="term" value="C:focal adhesion"/>
    <property type="evidence" value="ECO:0007669"/>
    <property type="project" value="TreeGrafter"/>
</dbReference>
<reference evidence="18" key="2">
    <citation type="journal article" date="2007" name="PLoS Biol.">
        <title>Survey sequencing and comparative analysis of the elephant shark (Callorhinchus milii) genome.</title>
        <authorList>
            <person name="Venkatesh B."/>
            <person name="Kirkness E.F."/>
            <person name="Loh Y.H."/>
            <person name="Halpern A.L."/>
            <person name="Lee A.P."/>
            <person name="Johnson J."/>
            <person name="Dandona N."/>
            <person name="Viswanathan L.D."/>
            <person name="Tay A."/>
            <person name="Venter J.C."/>
            <person name="Strausberg R.L."/>
            <person name="Brenner S."/>
        </authorList>
    </citation>
    <scope>NUCLEOTIDE SEQUENCE [LARGE SCALE GENOMIC DNA]</scope>
</reference>
<evidence type="ECO:0000256" key="8">
    <source>
        <dbReference type="ARBA" id="ARBA00022989"/>
    </source>
</evidence>
<evidence type="ECO:0000256" key="6">
    <source>
        <dbReference type="ARBA" id="ARBA00022729"/>
    </source>
</evidence>
<dbReference type="AlphaFoldDB" id="A0A4W3HBE0"/>
<feature type="region of interest" description="Disordered" evidence="14">
    <location>
        <begin position="22"/>
        <end position="47"/>
    </location>
</feature>
<feature type="domain" description="Integrin beta subunit VWA" evidence="15">
    <location>
        <begin position="1"/>
        <end position="347"/>
    </location>
</feature>
<evidence type="ECO:0000256" key="10">
    <source>
        <dbReference type="ARBA" id="ARBA00023136"/>
    </source>
</evidence>
<dbReference type="GO" id="GO:0098609">
    <property type="term" value="P:cell-cell adhesion"/>
    <property type="evidence" value="ECO:0007669"/>
    <property type="project" value="TreeGrafter"/>
</dbReference>
<dbReference type="InterPro" id="IPR032695">
    <property type="entry name" value="Integrin_dom_sf"/>
</dbReference>
<dbReference type="SMART" id="SM01242">
    <property type="entry name" value="Integrin_B_tail"/>
    <property type="match status" value="1"/>
</dbReference>
<dbReference type="InParanoid" id="A0A4W3HBE0"/>
<feature type="compositionally biased region" description="Basic and acidic residues" evidence="14">
    <location>
        <begin position="617"/>
        <end position="629"/>
    </location>
</feature>
<dbReference type="InterPro" id="IPR002369">
    <property type="entry name" value="Integrin_bsu_VWA"/>
</dbReference>
<dbReference type="GO" id="GO:0007229">
    <property type="term" value="P:integrin-mediated signaling pathway"/>
    <property type="evidence" value="ECO:0007669"/>
    <property type="project" value="UniProtKB-KW"/>
</dbReference>
<comment type="subcellular location">
    <subcellularLocation>
        <location evidence="1 13">Cell membrane</location>
        <topology evidence="1 13">Single-pass type I membrane protein</topology>
    </subcellularLocation>
</comment>
<dbReference type="InterPro" id="IPR015812">
    <property type="entry name" value="Integrin_bsu"/>
</dbReference>
<dbReference type="Ensembl" id="ENSCMIT00000012958.1">
    <property type="protein sequence ID" value="ENSCMIP00000012670.1"/>
    <property type="gene ID" value="ENSCMIG00000006423.1"/>
</dbReference>
<evidence type="ECO:0000313" key="17">
    <source>
        <dbReference type="Ensembl" id="ENSCMIP00000012670.1"/>
    </source>
</evidence>
<keyword evidence="10" id="KW-0472">Membrane</keyword>
<name>A0A4W3HBE0_CALMI</name>
<accession>A0A4W3HBE0</accession>
<comment type="similarity">
    <text evidence="2 13">Belongs to the integrin beta chain family.</text>
</comment>
<feature type="compositionally biased region" description="Pro residues" evidence="14">
    <location>
        <begin position="601"/>
        <end position="615"/>
    </location>
</feature>
<dbReference type="GO" id="GO:0033627">
    <property type="term" value="P:cell adhesion mediated by integrin"/>
    <property type="evidence" value="ECO:0007669"/>
    <property type="project" value="TreeGrafter"/>
</dbReference>
<reference evidence="18" key="1">
    <citation type="journal article" date="2006" name="Science">
        <title>Ancient noncoding elements conserved in the human genome.</title>
        <authorList>
            <person name="Venkatesh B."/>
            <person name="Kirkness E.F."/>
            <person name="Loh Y.H."/>
            <person name="Halpern A.L."/>
            <person name="Lee A.P."/>
            <person name="Johnson J."/>
            <person name="Dandona N."/>
            <person name="Viswanathan L.D."/>
            <person name="Tay A."/>
            <person name="Venter J.C."/>
            <person name="Strausberg R.L."/>
            <person name="Brenner S."/>
        </authorList>
    </citation>
    <scope>NUCLEOTIDE SEQUENCE [LARGE SCALE GENOMIC DNA]</scope>
</reference>
<dbReference type="GO" id="GO:0007160">
    <property type="term" value="P:cell-matrix adhesion"/>
    <property type="evidence" value="ECO:0007669"/>
    <property type="project" value="TreeGrafter"/>
</dbReference>
<dbReference type="GO" id="GO:0009986">
    <property type="term" value="C:cell surface"/>
    <property type="evidence" value="ECO:0007669"/>
    <property type="project" value="TreeGrafter"/>
</dbReference>
<dbReference type="FunFam" id="2.10.25.10:FF:000036">
    <property type="entry name" value="Integrin beta"/>
    <property type="match status" value="1"/>
</dbReference>
<evidence type="ECO:0000256" key="1">
    <source>
        <dbReference type="ARBA" id="ARBA00004251"/>
    </source>
</evidence>
<keyword evidence="7" id="KW-0677">Repeat</keyword>
<dbReference type="Proteomes" id="UP000314986">
    <property type="component" value="Unassembled WGS sequence"/>
</dbReference>
<dbReference type="PROSITE" id="PS00243">
    <property type="entry name" value="I_EGF_1"/>
    <property type="match status" value="1"/>
</dbReference>
<dbReference type="PRINTS" id="PR01186">
    <property type="entry name" value="INTEGRINB"/>
</dbReference>
<dbReference type="SUPFAM" id="SSF69687">
    <property type="entry name" value="Integrin beta tail domain"/>
    <property type="match status" value="1"/>
</dbReference>
<keyword evidence="6" id="KW-0732">Signal</keyword>
<dbReference type="InterPro" id="IPR057243">
    <property type="entry name" value="Integrin_I-EGF_CS"/>
</dbReference>
<protein>
    <recommendedName>
        <fullName evidence="13">Integrin beta</fullName>
    </recommendedName>
</protein>
<keyword evidence="5 13" id="KW-0812">Transmembrane</keyword>
<sequence>GEPESSRCDVEQNLLHRGCSEEEVVNPRGSHRVTEQSRAGGDGETVEQLTPQAVSLSLRPGTRTALYGVTCVFCGRKAGAHCARQRPPPTPQTTADRSDQIVTVISFFPGGIITASEKRSGDQRANGFLLTARETTRVCVSVCVCDKIGWRNVTKLLVYTSDDTFHTAGDGKLGGIYLPNDGRCHLGPRGLYQEANHHDYPSVGHLAQVLSASNIQPIFAVTKKSLPIYQVQRGRGGGGTGAGRGRGVGGGGWGVAEGREVERGRVEHSNLPEGVTVSYDSHCSDQSGSVRAEQGKCSNVHIKEQVSINFTVHVGLTHCLDSEQSFEIRPLGFSEHLVVRVNSLCACNCGDLINQAPHCSDGNGSLTCGMCSCDEGRLGKRCECSADEDSRPLSEDCRRNKTDLVCSGRGQCVCGRCICRDKVHGDNCQCDDSSCEWHNGTMCGGKGRCVCGLCQCLPGYIGSACDCEDSTDQCFPVNGTVCSGHGECKCNQCECELGYQSPDCGHCLNCHLACHIIKDCVRCWVFGAQDEDCTQRCGHVIMETELPRKETNCSESFHGGRRVDFFLEKRKNNYHFQVYNQGEKPAPPPPPTPRLSSPSSTPRPPPQNRNPPTRVPPKKDVRAKVRERGLLTSSKAHFSNRKGIKVPKERRSSLSRPNKNDR</sequence>
<keyword evidence="18" id="KW-1185">Reference proteome</keyword>
<keyword evidence="3" id="KW-1003">Cell membrane</keyword>
<evidence type="ECO:0000259" key="16">
    <source>
        <dbReference type="SMART" id="SM01242"/>
    </source>
</evidence>
<dbReference type="InterPro" id="IPR012896">
    <property type="entry name" value="Integrin_bsu_tail"/>
</dbReference>
<dbReference type="GeneTree" id="ENSGT01150000286983"/>
<dbReference type="SUPFAM" id="SSF53300">
    <property type="entry name" value="vWA-like"/>
    <property type="match status" value="1"/>
</dbReference>
<evidence type="ECO:0000256" key="2">
    <source>
        <dbReference type="ARBA" id="ARBA00007449"/>
    </source>
</evidence>
<dbReference type="Gene3D" id="2.60.40.1510">
    <property type="entry name" value="ntegrin, alpha v. Chain A, domain 3"/>
    <property type="match status" value="1"/>
</dbReference>
<evidence type="ECO:0000256" key="4">
    <source>
        <dbReference type="ARBA" id="ARBA00022536"/>
    </source>
</evidence>
<dbReference type="GO" id="GO:0008305">
    <property type="term" value="C:integrin complex"/>
    <property type="evidence" value="ECO:0007669"/>
    <property type="project" value="TreeGrafter"/>
</dbReference>
<keyword evidence="12" id="KW-0325">Glycoprotein</keyword>
<keyword evidence="9 13" id="KW-0401">Integrin</keyword>
<reference evidence="17" key="4">
    <citation type="submission" date="2025-08" db="UniProtKB">
        <authorList>
            <consortium name="Ensembl"/>
        </authorList>
    </citation>
    <scope>IDENTIFICATION</scope>
</reference>
<dbReference type="InterPro" id="IPR036349">
    <property type="entry name" value="Integrin_bsu_tail_dom_sf"/>
</dbReference>
<reference evidence="17" key="5">
    <citation type="submission" date="2025-09" db="UniProtKB">
        <authorList>
            <consortium name="Ensembl"/>
        </authorList>
    </citation>
    <scope>IDENTIFICATION</scope>
</reference>
<keyword evidence="11" id="KW-1015">Disulfide bond</keyword>
<dbReference type="InterPro" id="IPR036465">
    <property type="entry name" value="vWFA_dom_sf"/>
</dbReference>
<dbReference type="GO" id="GO:0016477">
    <property type="term" value="P:cell migration"/>
    <property type="evidence" value="ECO:0007669"/>
    <property type="project" value="TreeGrafter"/>
</dbReference>
<dbReference type="FunFam" id="2.10.25.10:FF:000304">
    <property type="entry name" value="Integrin beta"/>
    <property type="match status" value="1"/>
</dbReference>
<keyword evidence="8" id="KW-1133">Transmembrane helix</keyword>
<evidence type="ECO:0000256" key="13">
    <source>
        <dbReference type="RuleBase" id="RU000633"/>
    </source>
</evidence>
<dbReference type="Gene3D" id="3.40.50.410">
    <property type="entry name" value="von Willebrand factor, type A domain"/>
    <property type="match status" value="1"/>
</dbReference>
<dbReference type="SMART" id="SM00187">
    <property type="entry name" value="INB"/>
    <property type="match status" value="1"/>
</dbReference>
<dbReference type="InterPro" id="IPR057073">
    <property type="entry name" value="EGF_integrin_2"/>
</dbReference>
<evidence type="ECO:0000259" key="15">
    <source>
        <dbReference type="SMART" id="SM00187"/>
    </source>
</evidence>
<keyword evidence="4" id="KW-0245">EGF-like domain</keyword>
<organism evidence="17 18">
    <name type="scientific">Callorhinchus milii</name>
    <name type="common">Ghost shark</name>
    <dbReference type="NCBI Taxonomy" id="7868"/>
    <lineage>
        <taxon>Eukaryota</taxon>
        <taxon>Metazoa</taxon>
        <taxon>Chordata</taxon>
        <taxon>Craniata</taxon>
        <taxon>Vertebrata</taxon>
        <taxon>Chondrichthyes</taxon>
        <taxon>Holocephali</taxon>
        <taxon>Chimaeriformes</taxon>
        <taxon>Callorhinchidae</taxon>
        <taxon>Callorhinchus</taxon>
    </lineage>
</organism>
<dbReference type="Pfam" id="PF00362">
    <property type="entry name" value="Integrin_beta"/>
    <property type="match status" value="1"/>
</dbReference>
<feature type="region of interest" description="Disordered" evidence="14">
    <location>
        <begin position="579"/>
        <end position="662"/>
    </location>
</feature>
<evidence type="ECO:0000256" key="11">
    <source>
        <dbReference type="ARBA" id="ARBA00023157"/>
    </source>
</evidence>
<proteinExistence type="inferred from homology"/>
<evidence type="ECO:0000256" key="3">
    <source>
        <dbReference type="ARBA" id="ARBA00022475"/>
    </source>
</evidence>
<dbReference type="Gene3D" id="2.10.25.10">
    <property type="entry name" value="Laminin"/>
    <property type="match status" value="4"/>
</dbReference>
<evidence type="ECO:0000256" key="14">
    <source>
        <dbReference type="SAM" id="MobiDB-lite"/>
    </source>
</evidence>
<dbReference type="Pfam" id="PF23105">
    <property type="entry name" value="EGF_integrin"/>
    <property type="match status" value="1"/>
</dbReference>
<dbReference type="SUPFAM" id="SSF57196">
    <property type="entry name" value="EGF/Laminin"/>
    <property type="match status" value="1"/>
</dbReference>
<evidence type="ECO:0000256" key="5">
    <source>
        <dbReference type="ARBA" id="ARBA00022692"/>
    </source>
</evidence>
<feature type="domain" description="Integrin beta subunit tail" evidence="16">
    <location>
        <begin position="514"/>
        <end position="589"/>
    </location>
</feature>
<evidence type="ECO:0000256" key="7">
    <source>
        <dbReference type="ARBA" id="ARBA00022737"/>
    </source>
</evidence>
<dbReference type="PANTHER" id="PTHR10082">
    <property type="entry name" value="INTEGRIN BETA SUBUNIT"/>
    <property type="match status" value="1"/>
</dbReference>
<evidence type="ECO:0000256" key="9">
    <source>
        <dbReference type="ARBA" id="ARBA00023037"/>
    </source>
</evidence>
<dbReference type="PANTHER" id="PTHR10082:SF36">
    <property type="entry name" value="INTEGRIN BETA-7"/>
    <property type="match status" value="1"/>
</dbReference>
<evidence type="ECO:0000313" key="18">
    <source>
        <dbReference type="Proteomes" id="UP000314986"/>
    </source>
</evidence>
<dbReference type="SUPFAM" id="SSF69179">
    <property type="entry name" value="Integrin domains"/>
    <property type="match status" value="1"/>
</dbReference>
<reference evidence="18" key="3">
    <citation type="journal article" date="2014" name="Nature">
        <title>Elephant shark genome provides unique insights into gnathostome evolution.</title>
        <authorList>
            <consortium name="International Elephant Shark Genome Sequencing Consortium"/>
            <person name="Venkatesh B."/>
            <person name="Lee A.P."/>
            <person name="Ravi V."/>
            <person name="Maurya A.K."/>
            <person name="Lian M.M."/>
            <person name="Swann J.B."/>
            <person name="Ohta Y."/>
            <person name="Flajnik M.F."/>
            <person name="Sutoh Y."/>
            <person name="Kasahara M."/>
            <person name="Hoon S."/>
            <person name="Gangu V."/>
            <person name="Roy S.W."/>
            <person name="Irimia M."/>
            <person name="Korzh V."/>
            <person name="Kondrychyn I."/>
            <person name="Lim Z.W."/>
            <person name="Tay B.H."/>
            <person name="Tohari S."/>
            <person name="Kong K.W."/>
            <person name="Ho S."/>
            <person name="Lorente-Galdos B."/>
            <person name="Quilez J."/>
            <person name="Marques-Bonet T."/>
            <person name="Raney B.J."/>
            <person name="Ingham P.W."/>
            <person name="Tay A."/>
            <person name="Hillier L.W."/>
            <person name="Minx P."/>
            <person name="Boehm T."/>
            <person name="Wilson R.K."/>
            <person name="Brenner S."/>
            <person name="Warren W.C."/>
        </authorList>
    </citation>
    <scope>NUCLEOTIDE SEQUENCE [LARGE SCALE GENOMIC DNA]</scope>
</reference>
<evidence type="ECO:0000256" key="12">
    <source>
        <dbReference type="ARBA" id="ARBA00023180"/>
    </source>
</evidence>
<keyword evidence="13" id="KW-0130">Cell adhesion</keyword>
<dbReference type="PROSITE" id="PS52047">
    <property type="entry name" value="I_EGF_2"/>
    <property type="match status" value="2"/>
</dbReference>